<feature type="domain" description="Alpha-L-rhamnosidase six-hairpin glycosidase" evidence="7">
    <location>
        <begin position="693"/>
        <end position="1049"/>
    </location>
</feature>
<evidence type="ECO:0000259" key="7">
    <source>
        <dbReference type="Pfam" id="PF17389"/>
    </source>
</evidence>
<dbReference type="PIRSF" id="PIRSF010631">
    <property type="entry name" value="A-rhamnsds"/>
    <property type="match status" value="1"/>
</dbReference>
<accession>A0AAU7KA65</accession>
<evidence type="ECO:0000259" key="8">
    <source>
        <dbReference type="Pfam" id="PF17390"/>
    </source>
</evidence>
<evidence type="ECO:0000313" key="9">
    <source>
        <dbReference type="EMBL" id="XBO49588.1"/>
    </source>
</evidence>
<dbReference type="SUPFAM" id="SSF48208">
    <property type="entry name" value="Six-hairpin glycosidases"/>
    <property type="match status" value="1"/>
</dbReference>
<dbReference type="InterPro" id="IPR013783">
    <property type="entry name" value="Ig-like_fold"/>
</dbReference>
<dbReference type="Pfam" id="PF05592">
    <property type="entry name" value="Bac_rhamnosid"/>
    <property type="match status" value="1"/>
</dbReference>
<feature type="domain" description="Alpha-L-rhamnosidase C-terminal" evidence="8">
    <location>
        <begin position="1051"/>
        <end position="1123"/>
    </location>
</feature>
<name>A0AAU7KA65_9SPHI</name>
<evidence type="ECO:0000259" key="6">
    <source>
        <dbReference type="Pfam" id="PF08531"/>
    </source>
</evidence>
<dbReference type="Gene3D" id="2.60.120.260">
    <property type="entry name" value="Galactose-binding domain-like"/>
    <property type="match status" value="2"/>
</dbReference>
<dbReference type="InterPro" id="IPR008928">
    <property type="entry name" value="6-hairpin_glycosidase_sf"/>
</dbReference>
<feature type="signal peptide" evidence="4">
    <location>
        <begin position="1"/>
        <end position="21"/>
    </location>
</feature>
<evidence type="ECO:0000256" key="3">
    <source>
        <dbReference type="ARBA" id="ARBA00022801"/>
    </source>
</evidence>
<dbReference type="RefSeq" id="WP_406826900.1">
    <property type="nucleotide sequence ID" value="NZ_CP157485.1"/>
</dbReference>
<dbReference type="GO" id="GO:0030596">
    <property type="term" value="F:alpha-L-rhamnosidase activity"/>
    <property type="evidence" value="ECO:0007669"/>
    <property type="project" value="UniProtKB-EC"/>
</dbReference>
<dbReference type="AlphaFoldDB" id="A0AAU7KA65"/>
<gene>
    <name evidence="9" type="ORF">ABEG20_08250</name>
</gene>
<dbReference type="Pfam" id="PF25788">
    <property type="entry name" value="Ig_Rha78A_N"/>
    <property type="match status" value="1"/>
</dbReference>
<organism evidence="9">
    <name type="scientific">Pedobacter sp. KACC 23697</name>
    <dbReference type="NCBI Taxonomy" id="3149230"/>
    <lineage>
        <taxon>Bacteria</taxon>
        <taxon>Pseudomonadati</taxon>
        <taxon>Bacteroidota</taxon>
        <taxon>Sphingobacteriia</taxon>
        <taxon>Sphingobacteriales</taxon>
        <taxon>Sphingobacteriaceae</taxon>
        <taxon>Pedobacter</taxon>
    </lineage>
</organism>
<dbReference type="PANTHER" id="PTHR33307:SF6">
    <property type="entry name" value="ALPHA-RHAMNOSIDASE (EUROFUNG)-RELATED"/>
    <property type="match status" value="1"/>
</dbReference>
<feature type="domain" description="Alpha-L-rhamnosidase concanavalin-like" evidence="5">
    <location>
        <begin position="578"/>
        <end position="684"/>
    </location>
</feature>
<dbReference type="GO" id="GO:0005975">
    <property type="term" value="P:carbohydrate metabolic process"/>
    <property type="evidence" value="ECO:0007669"/>
    <property type="project" value="InterPro"/>
</dbReference>
<dbReference type="Pfam" id="PF17390">
    <property type="entry name" value="Bac_rhamnosid_C"/>
    <property type="match status" value="1"/>
</dbReference>
<dbReference type="InterPro" id="IPR008902">
    <property type="entry name" value="Rhamnosid_concanavalin"/>
</dbReference>
<evidence type="ECO:0000256" key="1">
    <source>
        <dbReference type="ARBA" id="ARBA00001445"/>
    </source>
</evidence>
<dbReference type="EC" id="3.2.1.40" evidence="2"/>
<dbReference type="InterPro" id="IPR035398">
    <property type="entry name" value="Bac_rhamnosid_C"/>
</dbReference>
<dbReference type="Pfam" id="PF08531">
    <property type="entry name" value="Bac_rhamnosid_N"/>
    <property type="match status" value="1"/>
</dbReference>
<comment type="catalytic activity">
    <reaction evidence="1">
        <text>Hydrolysis of terminal non-reducing alpha-L-rhamnose residues in alpha-L-rhamnosides.</text>
        <dbReference type="EC" id="3.2.1.40"/>
    </reaction>
</comment>
<feature type="domain" description="Bacterial alpha-L-rhamnosidase N-terminal" evidence="6">
    <location>
        <begin position="374"/>
        <end position="534"/>
    </location>
</feature>
<reference evidence="9" key="1">
    <citation type="submission" date="2024-05" db="EMBL/GenBank/DDBJ databases">
        <authorList>
            <person name="Kim S."/>
            <person name="Heo J."/>
            <person name="Choi H."/>
            <person name="Choi Y."/>
            <person name="Kwon S.-W."/>
            <person name="Kim Y."/>
        </authorList>
    </citation>
    <scope>NUCLEOTIDE SEQUENCE</scope>
    <source>
        <strain evidence="9">KACC 23697</strain>
    </source>
</reference>
<dbReference type="EMBL" id="CP157485">
    <property type="protein sequence ID" value="XBO49588.1"/>
    <property type="molecule type" value="Genomic_DNA"/>
</dbReference>
<keyword evidence="4" id="KW-0732">Signal</keyword>
<proteinExistence type="predicted"/>
<dbReference type="InterPro" id="IPR035396">
    <property type="entry name" value="Bac_rhamnosid6H"/>
</dbReference>
<evidence type="ECO:0000259" key="5">
    <source>
        <dbReference type="Pfam" id="PF05592"/>
    </source>
</evidence>
<sequence>MKSIKMLFILLLNSFISLLHAHDAKFSVVDLRTEYATNPLGIDVSKPRFSWRMETKEKNYRQSAYLIEVSSEKGNAVWKSGIIKSGNSINIDYKGIPLQSRTRYHWRVIVWDQNKISSTAKSWFETGLMNPKISAWNNAKWIGGGSDDLVLYPQYLPVFKLSCTIQLDQLSNTMHAGLIFGANDQRLMDRNKNQFNLNSDKDSSYIKLELDISALQQENSAVIHVFRAGYKPGERTVQPLHTFKIPLSLINSTNAYQPHRLYISSVLGASKIYLDGEKEEHLIGQIGLNPLGQGGDFISYPVVADIGFAVRENETAQFSNLQISNYRSPSNTLYKGYEKPFMLKSSGKPTFHVINPAKNSMPMFRSTFMLQSGKIAKARLYITSRGIYDAYINGKRIGEDYFNPGLTQYTKSQMYQTFDVTKLMISGKNAIGVILGEGWWSGGSTYMGDFWNFFGDRQSFLSKLVITYANGHEKIIVSQPKTWKCFTKGPWIYGSMFQGEVYDATKEKLILNWSSSSYLDTAWNNVEEVPLKNTISLDAKNRMNGMPDVDDYQELSIISQLGETVRKVNRLRAKSMEEVRPGVFVYDMGQNLAGVPHIQLHGITSGTTIKLRYAEVKYPDAKQYEKHAGMIMLENIRAAMAQDIYITHGGEETIAPRFTYHGFRYIEITGIKKPLALSDVCADVLSSVHQINSSFETSNPLVNRLWQNIKWSMMANFMSIPTDCPQRNERLGWSGDISVFSRTATYLSNMPQFFRKHMLAMRDVQRADGRFADVAPLGGGFGDVLWGSAGITVAWESYQQYADKSMIEEHYPAMKNYVDFLLQQIDSKSNVLEEKNRNNWSSLGDWLSPQYDQTEKTLLWEAYLIYDLDKLTRMATVLQKYNDAARLQQLYNDRKSHFNKTYVEVGTGITRFNGKKIDTQSSYAVPLALGIIDEDKKELLARNLNNTVTRKNIGDDGKIYPEYSLMTGFIGTAWILKALSEGGNNGSAYLQLQQTAYPSWLYPVNQGATTIWERLNSYTHDQGFGGNNNMNSFNHYSFGAVGAWMYENVLGIQRDENNPGFKHFIVAPKPDPSGKMKSAKGHYESLYGQIAVSWSIANDRCNYSIQIPPNTTASVFIIATTADQFSSDPEDSPNEIMKYFIKKTNNCLQFELPSGNYSFTTIKKH</sequence>
<dbReference type="Gene3D" id="2.60.40.10">
    <property type="entry name" value="Immunoglobulins"/>
    <property type="match status" value="1"/>
</dbReference>
<evidence type="ECO:0000256" key="4">
    <source>
        <dbReference type="SAM" id="SignalP"/>
    </source>
</evidence>
<dbReference type="Gene3D" id="2.60.420.10">
    <property type="entry name" value="Maltose phosphorylase, domain 3"/>
    <property type="match status" value="1"/>
</dbReference>
<protein>
    <recommendedName>
        <fullName evidence="2">alpha-L-rhamnosidase</fullName>
        <ecNumber evidence="2">3.2.1.40</ecNumber>
    </recommendedName>
</protein>
<feature type="chain" id="PRO_5043840221" description="alpha-L-rhamnosidase" evidence="4">
    <location>
        <begin position="22"/>
        <end position="1165"/>
    </location>
</feature>
<dbReference type="InterPro" id="IPR016007">
    <property type="entry name" value="Alpha_rhamnosid"/>
</dbReference>
<keyword evidence="3 9" id="KW-0378">Hydrolase</keyword>
<dbReference type="InterPro" id="IPR012341">
    <property type="entry name" value="6hp_glycosidase-like_sf"/>
</dbReference>
<dbReference type="PANTHER" id="PTHR33307">
    <property type="entry name" value="ALPHA-RHAMNOSIDASE (EUROFUNG)"/>
    <property type="match status" value="1"/>
</dbReference>
<dbReference type="Pfam" id="PF17389">
    <property type="entry name" value="Bac_rhamnosid6H"/>
    <property type="match status" value="1"/>
</dbReference>
<dbReference type="InterPro" id="IPR013737">
    <property type="entry name" value="Bac_rhamnosid_N"/>
</dbReference>
<evidence type="ECO:0000256" key="2">
    <source>
        <dbReference type="ARBA" id="ARBA00012652"/>
    </source>
</evidence>
<dbReference type="Gene3D" id="1.50.10.10">
    <property type="match status" value="1"/>
</dbReference>